<feature type="region of interest" description="Disordered" evidence="1">
    <location>
        <begin position="372"/>
        <end position="393"/>
    </location>
</feature>
<proteinExistence type="predicted"/>
<evidence type="ECO:0000256" key="1">
    <source>
        <dbReference type="SAM" id="MobiDB-lite"/>
    </source>
</evidence>
<accession>A0ABR3FCB5</accession>
<feature type="region of interest" description="Disordered" evidence="1">
    <location>
        <begin position="222"/>
        <end position="287"/>
    </location>
</feature>
<feature type="compositionally biased region" description="Acidic residues" evidence="1">
    <location>
        <begin position="377"/>
        <end position="393"/>
    </location>
</feature>
<dbReference type="Proteomes" id="UP001465976">
    <property type="component" value="Unassembled WGS sequence"/>
</dbReference>
<reference evidence="2 3" key="1">
    <citation type="submission" date="2024-02" db="EMBL/GenBank/DDBJ databases">
        <title>A draft genome for the cacao thread blight pathogen Marasmius crinis-equi.</title>
        <authorList>
            <person name="Cohen S.P."/>
            <person name="Baruah I.K."/>
            <person name="Amoako-Attah I."/>
            <person name="Bukari Y."/>
            <person name="Meinhardt L.W."/>
            <person name="Bailey B.A."/>
        </authorList>
    </citation>
    <scope>NUCLEOTIDE SEQUENCE [LARGE SCALE GENOMIC DNA]</scope>
    <source>
        <strain evidence="2 3">GH-76</strain>
    </source>
</reference>
<evidence type="ECO:0000313" key="3">
    <source>
        <dbReference type="Proteomes" id="UP001465976"/>
    </source>
</evidence>
<name>A0ABR3FCB5_9AGAR</name>
<gene>
    <name evidence="2" type="ORF">V5O48_009120</name>
</gene>
<feature type="compositionally biased region" description="Basic residues" evidence="1">
    <location>
        <begin position="230"/>
        <end position="240"/>
    </location>
</feature>
<organism evidence="2 3">
    <name type="scientific">Marasmius crinis-equi</name>
    <dbReference type="NCBI Taxonomy" id="585013"/>
    <lineage>
        <taxon>Eukaryota</taxon>
        <taxon>Fungi</taxon>
        <taxon>Dikarya</taxon>
        <taxon>Basidiomycota</taxon>
        <taxon>Agaricomycotina</taxon>
        <taxon>Agaricomycetes</taxon>
        <taxon>Agaricomycetidae</taxon>
        <taxon>Agaricales</taxon>
        <taxon>Marasmiineae</taxon>
        <taxon>Marasmiaceae</taxon>
        <taxon>Marasmius</taxon>
    </lineage>
</organism>
<sequence>MLLTSKPSQNTEKDENVPVIVVRHGIKRKFLSRMASYEDMCRVIRQKFDIEKTADICFQVENLPICKGQPVEVDKSAYGDIAPYLDEIQVDVAQQDARSFSNAGEFLYRFASSSSLMYYAANSGQSISGRSQCEKPQPKDLRPPSHLFSPLPIASPKACVKQELPASGYPDRMNAPVASCSGSNDNTGGEDIIEIDAVTFGSQRPGLSSRANCKNKAEDIIVGEGERKSTSRPRPRRIIPKGKTGDDNDESSSTLGSPRPGSKAILPSGTQSPLLNTASGNDKEPLVQPDGRFKIFISGPKKTHRAEFVTKESHKIKKLLMSACKTFSLDPERSRLESLLDKEDHGGKEDRFFQCDNEETVGKVGIRPRSQLRVVEEIDEADEEEDEEPPSSD</sequence>
<dbReference type="EMBL" id="JBAHYK010000575">
    <property type="protein sequence ID" value="KAL0572841.1"/>
    <property type="molecule type" value="Genomic_DNA"/>
</dbReference>
<keyword evidence="3" id="KW-1185">Reference proteome</keyword>
<evidence type="ECO:0000313" key="2">
    <source>
        <dbReference type="EMBL" id="KAL0572841.1"/>
    </source>
</evidence>
<comment type="caution">
    <text evidence="2">The sequence shown here is derived from an EMBL/GenBank/DDBJ whole genome shotgun (WGS) entry which is preliminary data.</text>
</comment>
<feature type="compositionally biased region" description="Polar residues" evidence="1">
    <location>
        <begin position="268"/>
        <end position="280"/>
    </location>
</feature>
<protein>
    <submittedName>
        <fullName evidence="2">Uncharacterized protein</fullName>
    </submittedName>
</protein>